<dbReference type="Proteomes" id="UP000280881">
    <property type="component" value="Unassembled WGS sequence"/>
</dbReference>
<accession>A0A420W7W7</accession>
<gene>
    <name evidence="1" type="ORF">C7457_0249</name>
</gene>
<evidence type="ECO:0000313" key="2">
    <source>
        <dbReference type="Proteomes" id="UP000280881"/>
    </source>
</evidence>
<sequence length="142" mass="16977">MEKKLEKRVKLEVLKPKAPIRRFDIFAEWNRIKAIKEYGFSEEEAKAFGLAVAKVVAARKFYGHRIKYRGATREYLEGKTKEKWWEKLASAEEFDEKIVERMGRDFYEKVFSPAILKAYEEGKDYMDIRDTLREEWNKLLEG</sequence>
<protein>
    <submittedName>
        <fullName evidence="1">Uncharacterized protein</fullName>
    </submittedName>
</protein>
<dbReference type="AlphaFoldDB" id="A0A420W7W7"/>
<dbReference type="OrthoDB" id="13844at2"/>
<dbReference type="EMBL" id="RBIE01000001">
    <property type="protein sequence ID" value="RKQ63378.1"/>
    <property type="molecule type" value="Genomic_DNA"/>
</dbReference>
<proteinExistence type="predicted"/>
<keyword evidence="2" id="KW-1185">Reference proteome</keyword>
<name>A0A420W7W7_9BACT</name>
<reference evidence="1 2" key="1">
    <citation type="submission" date="2018-10" db="EMBL/GenBank/DDBJ databases">
        <title>Genomic Encyclopedia of Type Strains, Phase IV (KMG-IV): sequencing the most valuable type-strain genomes for metagenomic binning, comparative biology and taxonomic classification.</title>
        <authorList>
            <person name="Goeker M."/>
        </authorList>
    </citation>
    <scope>NUCLEOTIDE SEQUENCE [LARGE SCALE GENOMIC DNA]</scope>
    <source>
        <strain evidence="1 2">DSM 15521</strain>
    </source>
</reference>
<dbReference type="RefSeq" id="WP_121169626.1">
    <property type="nucleotide sequence ID" value="NZ_RBIE01000001.1"/>
</dbReference>
<organism evidence="1 2">
    <name type="scientific">Thermovibrio guaymasensis</name>
    <dbReference type="NCBI Taxonomy" id="240167"/>
    <lineage>
        <taxon>Bacteria</taxon>
        <taxon>Pseudomonadati</taxon>
        <taxon>Aquificota</taxon>
        <taxon>Aquificia</taxon>
        <taxon>Desulfurobacteriales</taxon>
        <taxon>Desulfurobacteriaceae</taxon>
        <taxon>Thermovibrio</taxon>
    </lineage>
</organism>
<comment type="caution">
    <text evidence="1">The sequence shown here is derived from an EMBL/GenBank/DDBJ whole genome shotgun (WGS) entry which is preliminary data.</text>
</comment>
<evidence type="ECO:0000313" key="1">
    <source>
        <dbReference type="EMBL" id="RKQ63378.1"/>
    </source>
</evidence>